<protein>
    <recommendedName>
        <fullName evidence="1">DUF6705 domain-containing protein</fullName>
    </recommendedName>
</protein>
<dbReference type="AlphaFoldDB" id="A0A3G6N7C7"/>
<dbReference type="Pfam" id="PF20448">
    <property type="entry name" value="DUF6705"/>
    <property type="match status" value="1"/>
</dbReference>
<gene>
    <name evidence="2" type="ORF">EG340_07485</name>
</gene>
<organism evidence="2 3">
    <name type="scientific">Chryseobacterium indoltheticum</name>
    <dbReference type="NCBI Taxonomy" id="254"/>
    <lineage>
        <taxon>Bacteria</taxon>
        <taxon>Pseudomonadati</taxon>
        <taxon>Bacteroidota</taxon>
        <taxon>Flavobacteriia</taxon>
        <taxon>Flavobacteriales</taxon>
        <taxon>Weeksellaceae</taxon>
        <taxon>Chryseobacterium group</taxon>
        <taxon>Chryseobacterium</taxon>
    </lineage>
</organism>
<accession>A0A3G6N7C7</accession>
<dbReference type="RefSeq" id="WP_164463132.1">
    <property type="nucleotide sequence ID" value="NZ_CP033928.1"/>
</dbReference>
<evidence type="ECO:0000313" key="3">
    <source>
        <dbReference type="Proteomes" id="UP000269076"/>
    </source>
</evidence>
<reference evidence="2 3" key="1">
    <citation type="submission" date="2018-11" db="EMBL/GenBank/DDBJ databases">
        <title>Proposal to divide the Flavobacteriaceae and reorganize its genera based on Amino Acid Identity values calculated from whole genome sequences.</title>
        <authorList>
            <person name="Nicholson A.C."/>
            <person name="Gulvik C.A."/>
            <person name="Whitney A.M."/>
            <person name="Humrighouse B.W."/>
            <person name="Bell M."/>
            <person name="Holmes B."/>
            <person name="Steigerwalt A."/>
            <person name="Villarma A."/>
            <person name="Sheth M."/>
            <person name="Batra D."/>
            <person name="Pryor J."/>
            <person name="Bernardet J.-F."/>
            <person name="Hugo C."/>
            <person name="Kampfer P."/>
            <person name="Newman J."/>
            <person name="Mcquiston J.R."/>
        </authorList>
    </citation>
    <scope>NUCLEOTIDE SEQUENCE [LARGE SCALE GENOMIC DNA]</scope>
    <source>
        <strain evidence="2 3">G0211</strain>
    </source>
</reference>
<sequence>MRDIILCIGLFVVLSCKTQQNPLPLNTWMENITQGAYVKDLNNELPPYVGTYKATYLGNEITLFITKEENKLEELTNKYYYNDVLNVKYKIKNSSGQILQETQNGTTPNNTITSTRTKPSTGQIILYYEGTNCGVGWGDIYLKKINNTQISWTYNAESTLITEQNCPGNPDKTVYLPQTKDLIFTKQ</sequence>
<dbReference type="InterPro" id="IPR046551">
    <property type="entry name" value="DUF6705"/>
</dbReference>
<dbReference type="Proteomes" id="UP000269076">
    <property type="component" value="Chromosome"/>
</dbReference>
<feature type="domain" description="DUF6705" evidence="1">
    <location>
        <begin position="1"/>
        <end position="187"/>
    </location>
</feature>
<name>A0A3G6N7C7_9FLAO</name>
<evidence type="ECO:0000313" key="2">
    <source>
        <dbReference type="EMBL" id="AZA60893.1"/>
    </source>
</evidence>
<evidence type="ECO:0000259" key="1">
    <source>
        <dbReference type="Pfam" id="PF20448"/>
    </source>
</evidence>
<proteinExistence type="predicted"/>
<dbReference type="PROSITE" id="PS51257">
    <property type="entry name" value="PROKAR_LIPOPROTEIN"/>
    <property type="match status" value="1"/>
</dbReference>
<dbReference type="EMBL" id="CP033928">
    <property type="protein sequence ID" value="AZA60893.1"/>
    <property type="molecule type" value="Genomic_DNA"/>
</dbReference>